<keyword evidence="2" id="KW-1185">Reference proteome</keyword>
<dbReference type="EMBL" id="FOOG01000010">
    <property type="protein sequence ID" value="SFF82147.1"/>
    <property type="molecule type" value="Genomic_DNA"/>
</dbReference>
<dbReference type="Pfam" id="PF09844">
    <property type="entry name" value="DUF2071"/>
    <property type="match status" value="1"/>
</dbReference>
<accession>A0A1I2LXH7</accession>
<dbReference type="AlphaFoldDB" id="A0A1I2LXH7"/>
<organism evidence="1 2">
    <name type="scientific">Halobacillus alkaliphilus</name>
    <dbReference type="NCBI Taxonomy" id="396056"/>
    <lineage>
        <taxon>Bacteria</taxon>
        <taxon>Bacillati</taxon>
        <taxon>Bacillota</taxon>
        <taxon>Bacilli</taxon>
        <taxon>Bacillales</taxon>
        <taxon>Bacillaceae</taxon>
        <taxon>Halobacillus</taxon>
    </lineage>
</organism>
<dbReference type="SUPFAM" id="SSF160104">
    <property type="entry name" value="Acetoacetate decarboxylase-like"/>
    <property type="match status" value="1"/>
</dbReference>
<evidence type="ECO:0000313" key="1">
    <source>
        <dbReference type="EMBL" id="SFF82147.1"/>
    </source>
</evidence>
<reference evidence="2" key="1">
    <citation type="submission" date="2016-10" db="EMBL/GenBank/DDBJ databases">
        <authorList>
            <person name="Varghese N."/>
            <person name="Submissions S."/>
        </authorList>
    </citation>
    <scope>NUCLEOTIDE SEQUENCE [LARGE SCALE GENOMIC DNA]</scope>
    <source>
        <strain evidence="2">FP5</strain>
    </source>
</reference>
<dbReference type="PANTHER" id="PTHR39186:SF1">
    <property type="entry name" value="DUF2071 DOMAIN-CONTAINING PROTEIN"/>
    <property type="match status" value="1"/>
</dbReference>
<dbReference type="Gene3D" id="2.40.400.10">
    <property type="entry name" value="Acetoacetate decarboxylase-like"/>
    <property type="match status" value="1"/>
</dbReference>
<dbReference type="PANTHER" id="PTHR39186">
    <property type="entry name" value="DUF2071 FAMILY PROTEIN"/>
    <property type="match status" value="1"/>
</dbReference>
<evidence type="ECO:0000313" key="2">
    <source>
        <dbReference type="Proteomes" id="UP000198897"/>
    </source>
</evidence>
<dbReference type="Proteomes" id="UP000198897">
    <property type="component" value="Unassembled WGS sequence"/>
</dbReference>
<protein>
    <recommendedName>
        <fullName evidence="3">DUF2071 domain-containing protein</fullName>
    </recommendedName>
</protein>
<dbReference type="InterPro" id="IPR023375">
    <property type="entry name" value="ADC_dom_sf"/>
</dbReference>
<dbReference type="InterPro" id="IPR018644">
    <property type="entry name" value="DUF2071"/>
</dbReference>
<evidence type="ECO:0008006" key="3">
    <source>
        <dbReference type="Google" id="ProtNLM"/>
    </source>
</evidence>
<sequence length="232" mass="27419">MSTSPWIIRQSWENLTFMHWPVPATDLRPFVPSELELDLYNGMAWIAIVPFHMKDIQFRGLPRIPFGNQLLELNVRTYVTYKREPGVYFISLDANHRLGVFLARTLFGLRYLNAQIRLDKQGNDLHFSSRRTHYGIPPSHFHARFKISNYTHTYKPGSLVNWLTERYMLWTVRGSSVYKGPIKHKRWELQPAESNVVINEIVDFLPDLIFLQQPITCYSRSLEVYLYPFQKV</sequence>
<proteinExistence type="predicted"/>
<dbReference type="OrthoDB" id="150993at2"/>
<dbReference type="RefSeq" id="WP_089751512.1">
    <property type="nucleotide sequence ID" value="NZ_FOOG01000010.1"/>
</dbReference>
<gene>
    <name evidence="1" type="ORF">SAMN05216353_11036</name>
</gene>
<name>A0A1I2LXH7_9BACI</name>